<dbReference type="RefSeq" id="WP_324181810.1">
    <property type="nucleotide sequence ID" value="NZ_BAABAW010000011.1"/>
</dbReference>
<feature type="region of interest" description="Disordered" evidence="1">
    <location>
        <begin position="672"/>
        <end position="753"/>
    </location>
</feature>
<evidence type="ECO:0000256" key="1">
    <source>
        <dbReference type="SAM" id="MobiDB-lite"/>
    </source>
</evidence>
<keyword evidence="2" id="KW-0812">Transmembrane</keyword>
<feature type="compositionally biased region" description="Basic and acidic residues" evidence="1">
    <location>
        <begin position="964"/>
        <end position="983"/>
    </location>
</feature>
<accession>A0ABU6A0V4</accession>
<dbReference type="EMBL" id="JAYKLX010000010">
    <property type="protein sequence ID" value="MEB3347787.1"/>
    <property type="molecule type" value="Genomic_DNA"/>
</dbReference>
<reference evidence="3 4" key="1">
    <citation type="journal article" date="2013" name="Int. J. Syst. Evol. Microbiol.">
        <title>Aquimarina gracilis sp. nov., isolated from the gut microflora of a mussel, Mytilus coruscus, and emended description of Aquimarina spongiae.</title>
        <authorList>
            <person name="Park S.C."/>
            <person name="Choe H.N."/>
            <person name="Baik K.S."/>
            <person name="Seong C.N."/>
        </authorList>
    </citation>
    <scope>NUCLEOTIDE SEQUENCE [LARGE SCALE GENOMIC DNA]</scope>
    <source>
        <strain evidence="3 4">PSC32</strain>
    </source>
</reference>
<protein>
    <submittedName>
        <fullName evidence="3">DUF4175 family protein</fullName>
    </submittedName>
</protein>
<sequence>MTKESYLMDNFEHIKGKLEKFIKKYYVNELIKGFILFFAIGLLYFLLTLMIENFLWLNSIGRTILFWLFIVVESGLFIKFILLPITKLFRLTKGIDYKEASTIIGNHFPEVNDKLLNLLQLSDNGSSSALLLASIEQKSGQLRPVPFKLAINIKRNVRYLKYAAIPIGLFLILVLFNKTSWISDSYERVVNYKVAYQPPAPFEFFLVNNNLKAFENKDYILKVRVAGEILPESVTIAYNDEVYFLKNTAVGEFEYTFIQPRESLDFVLSANEVTSMPYELSVVPVPALLNFEMKLDYPAYTRKRDEVLKSSGNATIPEGTKVSWTVYTRNTDKVEIKTKDTILSLRKEDNSFYSEKKLYSNMDYEITTTNSEVKNYDNLTFNLNVVKDQYPELNLKSEKDSLDNQTLYFFGRVSDDYGLSKLRLVYYDIENESEKKYKNLAVSASNFDEFIYAFPSDLDLVAAKEYEFYFEVFDNDAINKYKSTRSQIFSFIKLTKEELENKLLQEQNEAISGLDKSLDKFKKQEKELESLSKLQKEKKELDFNDKKKLEDFLKRQKQQEKMMQDFSKKLKDNLEQFDKKEEEEPFKDALKERLERNEEKLRKNEKLLEEIEKLSDKIKKEELTEKLEDLAKENKNVKKNLEQLLELTKRYYVIEKHEKLSKALEDLAKKQEELSKQNEEKNTKEKQDELNKSFEEFQKEMENLRKENEDLKKPMSLDQNKKDEKEINEEQQKASDNLEKENKPEAKKNQKSAAQKMKQMSNKMSMQMQMSGEEQQMEDMEMLRQVLDNLVDFSFEQENLMTGFKKINKDNPTYSEKLKRQSVLRENFIHIDDSLYALALRTPQITEEVTQKLTDIEFNIDKSLEKLAENQIVQGAANQRYTITGANDLAYLLSRTLDQMQNSMSASGKGKSGSGQNEFQLPDIIKKQEELNEKMKEGAEKGKRPGEKKGEKEGDSQGQEGDNGEQKSGDKSGDNEGKKSQEKGKKKSGGSKGNEGEGNGEREEQFNEDLNGELYNIYKEQQQLRNALQDKIKEEGLGNKIGSDLLKRMEQVEQELLEKGFNENTLSKMIDLKHELLKLEDATLQQGEEDKRESKTNQVQFENDIREQLEKAKQYFNTTEILNRQVLPLRQNYKQKVQEYFKKDHD</sequence>
<proteinExistence type="predicted"/>
<organism evidence="3 4">
    <name type="scientific">Aquimarina gracilis</name>
    <dbReference type="NCBI Taxonomy" id="874422"/>
    <lineage>
        <taxon>Bacteria</taxon>
        <taxon>Pseudomonadati</taxon>
        <taxon>Bacteroidota</taxon>
        <taxon>Flavobacteriia</taxon>
        <taxon>Flavobacteriales</taxon>
        <taxon>Flavobacteriaceae</taxon>
        <taxon>Aquimarina</taxon>
    </lineage>
</organism>
<gene>
    <name evidence="3" type="ORF">U6A24_20080</name>
</gene>
<feature type="region of interest" description="Disordered" evidence="1">
    <location>
        <begin position="902"/>
        <end position="921"/>
    </location>
</feature>
<feature type="transmembrane region" description="Helical" evidence="2">
    <location>
        <begin position="30"/>
        <end position="51"/>
    </location>
</feature>
<name>A0ABU6A0V4_9FLAO</name>
<feature type="compositionally biased region" description="Basic and acidic residues" evidence="1">
    <location>
        <begin position="935"/>
        <end position="955"/>
    </location>
</feature>
<feature type="region of interest" description="Disordered" evidence="1">
    <location>
        <begin position="935"/>
        <end position="1006"/>
    </location>
</feature>
<dbReference type="Proteomes" id="UP001327027">
    <property type="component" value="Unassembled WGS sequence"/>
</dbReference>
<evidence type="ECO:0000313" key="4">
    <source>
        <dbReference type="Proteomes" id="UP001327027"/>
    </source>
</evidence>
<keyword evidence="2" id="KW-0472">Membrane</keyword>
<keyword evidence="2" id="KW-1133">Transmembrane helix</keyword>
<comment type="caution">
    <text evidence="3">The sequence shown here is derived from an EMBL/GenBank/DDBJ whole genome shotgun (WGS) entry which is preliminary data.</text>
</comment>
<feature type="compositionally biased region" description="Basic and acidic residues" evidence="1">
    <location>
        <begin position="672"/>
        <end position="748"/>
    </location>
</feature>
<feature type="transmembrane region" description="Helical" evidence="2">
    <location>
        <begin position="159"/>
        <end position="176"/>
    </location>
</feature>
<keyword evidence="4" id="KW-1185">Reference proteome</keyword>
<evidence type="ECO:0000313" key="3">
    <source>
        <dbReference type="EMBL" id="MEB3347787.1"/>
    </source>
</evidence>
<feature type="transmembrane region" description="Helical" evidence="2">
    <location>
        <begin position="63"/>
        <end position="83"/>
    </location>
</feature>
<evidence type="ECO:0000256" key="2">
    <source>
        <dbReference type="SAM" id="Phobius"/>
    </source>
</evidence>